<sequence>MRNGLLFFVGLFAALVFSWAGVVLWPNQQLARLAPLFDENEGKAFPLRAPGLAAQGQQVYADLGCAVCHTQQVRRPGFGADKERGWGEHQSVARDYIYQTRVHLGESRVGPDLANAGGRKAPYDEEDLLKLLYAGAGGMPSYKFLFEQRSIANRQPSDHALPLYGNLTPPVGQEVVPTHRARALVAYLLSLKQTYEYPEARPVEPAAPKEPEKQ</sequence>
<keyword evidence="1 4" id="KW-0349">Heme</keyword>
<gene>
    <name evidence="6" type="ordered locus">Oter_3927</name>
</gene>
<evidence type="ECO:0000313" key="7">
    <source>
        <dbReference type="Proteomes" id="UP000007013"/>
    </source>
</evidence>
<evidence type="ECO:0000259" key="5">
    <source>
        <dbReference type="PROSITE" id="PS51007"/>
    </source>
</evidence>
<dbReference type="PROSITE" id="PS51007">
    <property type="entry name" value="CYTC"/>
    <property type="match status" value="1"/>
</dbReference>
<name>B1ZZC9_OPITP</name>
<dbReference type="InterPro" id="IPR009056">
    <property type="entry name" value="Cyt_c-like_dom"/>
</dbReference>
<dbReference type="AlphaFoldDB" id="B1ZZC9"/>
<dbReference type="Proteomes" id="UP000007013">
    <property type="component" value="Chromosome"/>
</dbReference>
<dbReference type="STRING" id="452637.Oter_3927"/>
<organism evidence="6 7">
    <name type="scientific">Opitutus terrae (strain DSM 11246 / JCM 15787 / PB90-1)</name>
    <dbReference type="NCBI Taxonomy" id="452637"/>
    <lineage>
        <taxon>Bacteria</taxon>
        <taxon>Pseudomonadati</taxon>
        <taxon>Verrucomicrobiota</taxon>
        <taxon>Opitutia</taxon>
        <taxon>Opitutales</taxon>
        <taxon>Opitutaceae</taxon>
        <taxon>Opitutus</taxon>
    </lineage>
</organism>
<dbReference type="GO" id="GO:0020037">
    <property type="term" value="F:heme binding"/>
    <property type="evidence" value="ECO:0007669"/>
    <property type="project" value="InterPro"/>
</dbReference>
<proteinExistence type="predicted"/>
<dbReference type="SUPFAM" id="SSF46626">
    <property type="entry name" value="Cytochrome c"/>
    <property type="match status" value="1"/>
</dbReference>
<dbReference type="EMBL" id="CP001032">
    <property type="protein sequence ID" value="ACB77201.1"/>
    <property type="molecule type" value="Genomic_DNA"/>
</dbReference>
<accession>B1ZZC9</accession>
<reference evidence="6 7" key="1">
    <citation type="journal article" date="2011" name="J. Bacteriol.">
        <title>Genome sequence of the verrucomicrobium Opitutus terrae PB90-1, an abundant inhabitant of rice paddy soil ecosystems.</title>
        <authorList>
            <person name="van Passel M.W."/>
            <person name="Kant R."/>
            <person name="Palva A."/>
            <person name="Copeland A."/>
            <person name="Lucas S."/>
            <person name="Lapidus A."/>
            <person name="Glavina del Rio T."/>
            <person name="Pitluck S."/>
            <person name="Goltsman E."/>
            <person name="Clum A."/>
            <person name="Sun H."/>
            <person name="Schmutz J."/>
            <person name="Larimer F.W."/>
            <person name="Land M.L."/>
            <person name="Hauser L."/>
            <person name="Kyrpides N."/>
            <person name="Mikhailova N."/>
            <person name="Richardson P.P."/>
            <person name="Janssen P.H."/>
            <person name="de Vos W.M."/>
            <person name="Smidt H."/>
        </authorList>
    </citation>
    <scope>NUCLEOTIDE SEQUENCE [LARGE SCALE GENOMIC DNA]</scope>
    <source>
        <strain evidence="7">DSM 11246 / JCM 15787 / PB90-1</strain>
    </source>
</reference>
<dbReference type="GO" id="GO:0046872">
    <property type="term" value="F:metal ion binding"/>
    <property type="evidence" value="ECO:0007669"/>
    <property type="project" value="UniProtKB-KW"/>
</dbReference>
<evidence type="ECO:0000256" key="2">
    <source>
        <dbReference type="ARBA" id="ARBA00022723"/>
    </source>
</evidence>
<dbReference type="InterPro" id="IPR036909">
    <property type="entry name" value="Cyt_c-like_dom_sf"/>
</dbReference>
<dbReference type="KEGG" id="ote:Oter_3927"/>
<keyword evidence="7" id="KW-1185">Reference proteome</keyword>
<dbReference type="HOGENOM" id="CLU_050647_2_0_0"/>
<evidence type="ECO:0000256" key="4">
    <source>
        <dbReference type="PROSITE-ProRule" id="PRU00433"/>
    </source>
</evidence>
<dbReference type="OrthoDB" id="9811395at2"/>
<dbReference type="Gene3D" id="1.10.760.10">
    <property type="entry name" value="Cytochrome c-like domain"/>
    <property type="match status" value="1"/>
</dbReference>
<protein>
    <submittedName>
        <fullName evidence="6">Cytochrome C oxidase mono-heme subunit/FixO</fullName>
    </submittedName>
</protein>
<feature type="domain" description="Cytochrome c" evidence="5">
    <location>
        <begin position="51"/>
        <end position="192"/>
    </location>
</feature>
<evidence type="ECO:0000313" key="6">
    <source>
        <dbReference type="EMBL" id="ACB77201.1"/>
    </source>
</evidence>
<dbReference type="eggNOG" id="COG2993">
    <property type="taxonomic scope" value="Bacteria"/>
</dbReference>
<keyword evidence="2 4" id="KW-0479">Metal-binding</keyword>
<evidence type="ECO:0000256" key="3">
    <source>
        <dbReference type="ARBA" id="ARBA00023004"/>
    </source>
</evidence>
<dbReference type="RefSeq" id="WP_012376729.1">
    <property type="nucleotide sequence ID" value="NC_010571.1"/>
</dbReference>
<evidence type="ECO:0000256" key="1">
    <source>
        <dbReference type="ARBA" id="ARBA00022617"/>
    </source>
</evidence>
<dbReference type="InterPro" id="IPR003468">
    <property type="entry name" value="Cyt_c_oxidase_monohaem-su/FixO"/>
</dbReference>
<keyword evidence="3 4" id="KW-0408">Iron</keyword>
<dbReference type="GO" id="GO:0009055">
    <property type="term" value="F:electron transfer activity"/>
    <property type="evidence" value="ECO:0007669"/>
    <property type="project" value="InterPro"/>
</dbReference>
<dbReference type="Pfam" id="PF02433">
    <property type="entry name" value="FixO"/>
    <property type="match status" value="1"/>
</dbReference>